<accession>A0A9Q1FK21</accession>
<sequence>METLKSLSALMGPQEAVMGRHDLQLWDIMETLKSVSEQVDQMGSQVLRLSTSLPLPQLPTSLPVPDPAVLPSPSASVQPATPPLLPTIPPSSSFRNSPRVPGLRNTARVPISISSPRNSPTVPSSPGP</sequence>
<dbReference type="Proteomes" id="UP001152622">
    <property type="component" value="Chromosome 5"/>
</dbReference>
<comment type="caution">
    <text evidence="2">The sequence shown here is derived from an EMBL/GenBank/DDBJ whole genome shotgun (WGS) entry which is preliminary data.</text>
</comment>
<organism evidence="2 3">
    <name type="scientific">Synaphobranchus kaupii</name>
    <name type="common">Kaup's arrowtooth eel</name>
    <dbReference type="NCBI Taxonomy" id="118154"/>
    <lineage>
        <taxon>Eukaryota</taxon>
        <taxon>Metazoa</taxon>
        <taxon>Chordata</taxon>
        <taxon>Craniata</taxon>
        <taxon>Vertebrata</taxon>
        <taxon>Euteleostomi</taxon>
        <taxon>Actinopterygii</taxon>
        <taxon>Neopterygii</taxon>
        <taxon>Teleostei</taxon>
        <taxon>Anguilliformes</taxon>
        <taxon>Synaphobranchidae</taxon>
        <taxon>Synaphobranchus</taxon>
    </lineage>
</organism>
<protein>
    <submittedName>
        <fullName evidence="2">Uncharacterized protein</fullName>
    </submittedName>
</protein>
<reference evidence="2" key="1">
    <citation type="journal article" date="2023" name="Science">
        <title>Genome structures resolve the early diversification of teleost fishes.</title>
        <authorList>
            <person name="Parey E."/>
            <person name="Louis A."/>
            <person name="Montfort J."/>
            <person name="Bouchez O."/>
            <person name="Roques C."/>
            <person name="Iampietro C."/>
            <person name="Lluch J."/>
            <person name="Castinel A."/>
            <person name="Donnadieu C."/>
            <person name="Desvignes T."/>
            <person name="Floi Bucao C."/>
            <person name="Jouanno E."/>
            <person name="Wen M."/>
            <person name="Mejri S."/>
            <person name="Dirks R."/>
            <person name="Jansen H."/>
            <person name="Henkel C."/>
            <person name="Chen W.J."/>
            <person name="Zahm M."/>
            <person name="Cabau C."/>
            <person name="Klopp C."/>
            <person name="Thompson A.W."/>
            <person name="Robinson-Rechavi M."/>
            <person name="Braasch I."/>
            <person name="Lecointre G."/>
            <person name="Bobe J."/>
            <person name="Postlethwait J.H."/>
            <person name="Berthelot C."/>
            <person name="Roest Crollius H."/>
            <person name="Guiguen Y."/>
        </authorList>
    </citation>
    <scope>NUCLEOTIDE SEQUENCE</scope>
    <source>
        <strain evidence="2">WJC10195</strain>
    </source>
</reference>
<dbReference type="EMBL" id="JAINUF010000005">
    <property type="protein sequence ID" value="KAJ8360306.1"/>
    <property type="molecule type" value="Genomic_DNA"/>
</dbReference>
<dbReference type="AlphaFoldDB" id="A0A9Q1FK21"/>
<feature type="region of interest" description="Disordered" evidence="1">
    <location>
        <begin position="57"/>
        <end position="128"/>
    </location>
</feature>
<evidence type="ECO:0000256" key="1">
    <source>
        <dbReference type="SAM" id="MobiDB-lite"/>
    </source>
</evidence>
<evidence type="ECO:0000313" key="3">
    <source>
        <dbReference type="Proteomes" id="UP001152622"/>
    </source>
</evidence>
<keyword evidence="3" id="KW-1185">Reference proteome</keyword>
<feature type="compositionally biased region" description="Polar residues" evidence="1">
    <location>
        <begin position="112"/>
        <end position="122"/>
    </location>
</feature>
<name>A0A9Q1FK21_SYNKA</name>
<feature type="compositionally biased region" description="Pro residues" evidence="1">
    <location>
        <begin position="80"/>
        <end position="89"/>
    </location>
</feature>
<gene>
    <name evidence="2" type="ORF">SKAU_G00168310</name>
</gene>
<proteinExistence type="predicted"/>
<evidence type="ECO:0000313" key="2">
    <source>
        <dbReference type="EMBL" id="KAJ8360306.1"/>
    </source>
</evidence>